<feature type="region of interest" description="Disordered" evidence="1">
    <location>
        <begin position="1"/>
        <end position="31"/>
    </location>
</feature>
<name>A0A9W6QJ64_9PSEU</name>
<reference evidence="2" key="1">
    <citation type="submission" date="2023-02" db="EMBL/GenBank/DDBJ databases">
        <title>Actinokineospora globicatena NBRC 15670.</title>
        <authorList>
            <person name="Ichikawa N."/>
            <person name="Sato H."/>
            <person name="Tonouchi N."/>
        </authorList>
    </citation>
    <scope>NUCLEOTIDE SEQUENCE</scope>
    <source>
        <strain evidence="2">NBRC 15670</strain>
    </source>
</reference>
<dbReference type="AlphaFoldDB" id="A0A9W6QJ64"/>
<keyword evidence="3" id="KW-1185">Reference proteome</keyword>
<proteinExistence type="predicted"/>
<organism evidence="2 3">
    <name type="scientific">Actinokineospora globicatena</name>
    <dbReference type="NCBI Taxonomy" id="103729"/>
    <lineage>
        <taxon>Bacteria</taxon>
        <taxon>Bacillati</taxon>
        <taxon>Actinomycetota</taxon>
        <taxon>Actinomycetes</taxon>
        <taxon>Pseudonocardiales</taxon>
        <taxon>Pseudonocardiaceae</taxon>
        <taxon>Actinokineospora</taxon>
    </lineage>
</organism>
<dbReference type="EMBL" id="BSSD01000002">
    <property type="protein sequence ID" value="GLW90660.1"/>
    <property type="molecule type" value="Genomic_DNA"/>
</dbReference>
<sequence length="96" mass="10527">MGNNNALGGTGRARGVDDVSGVVRGDPASHRKRVRLARVHNGDVDIEVKSRDHRDRGSVRERGADALCRVVRVDRQISRTRLNDRESSNGKVRATG</sequence>
<gene>
    <name evidence="2" type="ORF">Aglo03_14760</name>
</gene>
<evidence type="ECO:0000256" key="1">
    <source>
        <dbReference type="SAM" id="MobiDB-lite"/>
    </source>
</evidence>
<dbReference type="Proteomes" id="UP001165042">
    <property type="component" value="Unassembled WGS sequence"/>
</dbReference>
<evidence type="ECO:0000313" key="2">
    <source>
        <dbReference type="EMBL" id="GLW90660.1"/>
    </source>
</evidence>
<evidence type="ECO:0000313" key="3">
    <source>
        <dbReference type="Proteomes" id="UP001165042"/>
    </source>
</evidence>
<protein>
    <submittedName>
        <fullName evidence="2">Uncharacterized protein</fullName>
    </submittedName>
</protein>
<dbReference type="AntiFam" id="ANF00178">
    <property type="entry name" value="Shadow ORF (opposite dhbF)"/>
</dbReference>
<accession>A0A9W6QJ64</accession>
<comment type="caution">
    <text evidence="2">The sequence shown here is derived from an EMBL/GenBank/DDBJ whole genome shotgun (WGS) entry which is preliminary data.</text>
</comment>